<name>E7RNU2_9BACT</name>
<keyword evidence="4 9" id="KW-0812">Transmembrane</keyword>
<feature type="domain" description="ABC transporter" evidence="10">
    <location>
        <begin position="336"/>
        <end position="550"/>
    </location>
</feature>
<evidence type="ECO:0000259" key="11">
    <source>
        <dbReference type="PROSITE" id="PS50929"/>
    </source>
</evidence>
<dbReference type="PANTHER" id="PTHR24221">
    <property type="entry name" value="ATP-BINDING CASSETTE SUB-FAMILY B"/>
    <property type="match status" value="1"/>
</dbReference>
<gene>
    <name evidence="12" type="primary">lmrA2</name>
    <name evidence="12" type="ORF">HMPREF0663_10843</name>
</gene>
<proteinExistence type="predicted"/>
<evidence type="ECO:0000256" key="6">
    <source>
        <dbReference type="ARBA" id="ARBA00022840"/>
    </source>
</evidence>
<keyword evidence="7 9" id="KW-1133">Transmembrane helix</keyword>
<feature type="domain" description="ABC transmembrane type-1" evidence="11">
    <location>
        <begin position="24"/>
        <end position="306"/>
    </location>
</feature>
<evidence type="ECO:0000256" key="1">
    <source>
        <dbReference type="ARBA" id="ARBA00004651"/>
    </source>
</evidence>
<dbReference type="PROSITE" id="PS50929">
    <property type="entry name" value="ABC_TM1F"/>
    <property type="match status" value="1"/>
</dbReference>
<keyword evidence="2" id="KW-0813">Transport</keyword>
<evidence type="ECO:0000256" key="9">
    <source>
        <dbReference type="SAM" id="Phobius"/>
    </source>
</evidence>
<comment type="caution">
    <text evidence="12">The sequence shown here is derived from an EMBL/GenBank/DDBJ whole genome shotgun (WGS) entry which is preliminary data.</text>
</comment>
<feature type="transmembrane region" description="Helical" evidence="9">
    <location>
        <begin position="245"/>
        <end position="271"/>
    </location>
</feature>
<dbReference type="Proteomes" id="UP000005580">
    <property type="component" value="Unassembled WGS sequence"/>
</dbReference>
<evidence type="ECO:0000256" key="4">
    <source>
        <dbReference type="ARBA" id="ARBA00022692"/>
    </source>
</evidence>
<dbReference type="FunFam" id="3.40.50.300:FF:000221">
    <property type="entry name" value="Multidrug ABC transporter ATP-binding protein"/>
    <property type="match status" value="1"/>
</dbReference>
<comment type="subcellular location">
    <subcellularLocation>
        <location evidence="1">Cell membrane</location>
        <topology evidence="1">Multi-pass membrane protein</topology>
    </subcellularLocation>
</comment>
<dbReference type="InterPro" id="IPR027417">
    <property type="entry name" value="P-loop_NTPase"/>
</dbReference>
<dbReference type="GO" id="GO:0016887">
    <property type="term" value="F:ATP hydrolysis activity"/>
    <property type="evidence" value="ECO:0007669"/>
    <property type="project" value="InterPro"/>
</dbReference>
<dbReference type="InterPro" id="IPR003593">
    <property type="entry name" value="AAA+_ATPase"/>
</dbReference>
<keyword evidence="5" id="KW-0547">Nucleotide-binding</keyword>
<protein>
    <submittedName>
        <fullName evidence="12">ABC transporter, ATP-binding protein</fullName>
        <ecNumber evidence="12">3.6.3.44</ecNumber>
    </submittedName>
</protein>
<feature type="transmembrane region" description="Helical" evidence="9">
    <location>
        <begin position="165"/>
        <end position="184"/>
    </location>
</feature>
<evidence type="ECO:0000256" key="2">
    <source>
        <dbReference type="ARBA" id="ARBA00022448"/>
    </source>
</evidence>
<dbReference type="EMBL" id="AEPE02000003">
    <property type="protein sequence ID" value="EFZ37385.1"/>
    <property type="molecule type" value="Genomic_DNA"/>
</dbReference>
<dbReference type="InterPro" id="IPR039421">
    <property type="entry name" value="Type_1_exporter"/>
</dbReference>
<evidence type="ECO:0000256" key="3">
    <source>
        <dbReference type="ARBA" id="ARBA00022475"/>
    </source>
</evidence>
<dbReference type="STRING" id="28134.SAMN05444288_0089"/>
<dbReference type="PROSITE" id="PS00211">
    <property type="entry name" value="ABC_TRANSPORTER_1"/>
    <property type="match status" value="1"/>
</dbReference>
<dbReference type="GO" id="GO:0005524">
    <property type="term" value="F:ATP binding"/>
    <property type="evidence" value="ECO:0007669"/>
    <property type="project" value="UniProtKB-KW"/>
</dbReference>
<evidence type="ECO:0000313" key="12">
    <source>
        <dbReference type="EMBL" id="EFZ37385.1"/>
    </source>
</evidence>
<dbReference type="GO" id="GO:0140359">
    <property type="term" value="F:ABC-type transporter activity"/>
    <property type="evidence" value="ECO:0007669"/>
    <property type="project" value="InterPro"/>
</dbReference>
<feature type="transmembrane region" description="Helical" evidence="9">
    <location>
        <begin position="61"/>
        <end position="80"/>
    </location>
</feature>
<evidence type="ECO:0000256" key="7">
    <source>
        <dbReference type="ARBA" id="ARBA00022989"/>
    </source>
</evidence>
<keyword evidence="6 12" id="KW-0067">ATP-binding</keyword>
<dbReference type="EC" id="3.6.3.44" evidence="12"/>
<feature type="transmembrane region" description="Helical" evidence="9">
    <location>
        <begin position="142"/>
        <end position="159"/>
    </location>
</feature>
<organism evidence="12 13">
    <name type="scientific">Hoylesella oralis ATCC 33269</name>
    <dbReference type="NCBI Taxonomy" id="873533"/>
    <lineage>
        <taxon>Bacteria</taxon>
        <taxon>Pseudomonadati</taxon>
        <taxon>Bacteroidota</taxon>
        <taxon>Bacteroidia</taxon>
        <taxon>Bacteroidales</taxon>
        <taxon>Prevotellaceae</taxon>
        <taxon>Hoylesella</taxon>
    </lineage>
</organism>
<dbReference type="eggNOG" id="COG1132">
    <property type="taxonomic scope" value="Bacteria"/>
</dbReference>
<dbReference type="InterPro" id="IPR017871">
    <property type="entry name" value="ABC_transporter-like_CS"/>
</dbReference>
<dbReference type="InterPro" id="IPR011527">
    <property type="entry name" value="ABC1_TM_dom"/>
</dbReference>
<dbReference type="SUPFAM" id="SSF90123">
    <property type="entry name" value="ABC transporter transmembrane region"/>
    <property type="match status" value="1"/>
</dbReference>
<dbReference type="AlphaFoldDB" id="E7RNU2"/>
<dbReference type="GO" id="GO:0034040">
    <property type="term" value="F:ATPase-coupled lipid transmembrane transporter activity"/>
    <property type="evidence" value="ECO:0007669"/>
    <property type="project" value="TreeGrafter"/>
</dbReference>
<dbReference type="HOGENOM" id="CLU_000604_84_3_10"/>
<feature type="transmembrane region" description="Helical" evidence="9">
    <location>
        <begin position="21"/>
        <end position="46"/>
    </location>
</feature>
<evidence type="ECO:0000256" key="5">
    <source>
        <dbReference type="ARBA" id="ARBA00022741"/>
    </source>
</evidence>
<reference evidence="12" key="1">
    <citation type="submission" date="2011-01" db="EMBL/GenBank/DDBJ databases">
        <authorList>
            <person name="Muzny D."/>
            <person name="Qin X."/>
            <person name="Buhay C."/>
            <person name="Dugan-Rocha S."/>
            <person name="Ding Y."/>
            <person name="Chen G."/>
            <person name="Hawes A."/>
            <person name="Holder M."/>
            <person name="Jhangiani S."/>
            <person name="Johnson A."/>
            <person name="Khan Z."/>
            <person name="Li Z."/>
            <person name="Liu W."/>
            <person name="Liu X."/>
            <person name="Perez L."/>
            <person name="Shen H."/>
            <person name="Wang Q."/>
            <person name="Watt J."/>
            <person name="Xi L."/>
            <person name="Xin Y."/>
            <person name="Zhou J."/>
            <person name="Deng J."/>
            <person name="Jiang H."/>
            <person name="Liu Y."/>
            <person name="Qu J."/>
            <person name="Song X.-Z."/>
            <person name="Zhang L."/>
            <person name="Villasana D."/>
            <person name="Johnson A."/>
            <person name="Liu J."/>
            <person name="Liyanage D."/>
            <person name="Lorensuhewa L."/>
            <person name="Robinson T."/>
            <person name="Song A."/>
            <person name="Song B.-B."/>
            <person name="Dinh H."/>
            <person name="Thornton R."/>
            <person name="Coyle M."/>
            <person name="Francisco L."/>
            <person name="Jackson L."/>
            <person name="Javaid M."/>
            <person name="Korchina V."/>
            <person name="Kovar C."/>
            <person name="Mata R."/>
            <person name="Mathew T."/>
            <person name="Ngo R."/>
            <person name="Nguyen L."/>
            <person name="Nguyen N."/>
            <person name="Okwuonu G."/>
            <person name="Ongeri F."/>
            <person name="Pham C."/>
            <person name="Simmons D."/>
            <person name="Wilczek-Boney K."/>
            <person name="Hale W."/>
            <person name="Jakkamsetti A."/>
            <person name="Pham P."/>
            <person name="Ruth R."/>
            <person name="San Lucas F."/>
            <person name="Warren J."/>
            <person name="Zhang J."/>
            <person name="Zhao Z."/>
            <person name="Zhou C."/>
            <person name="Zhu D."/>
            <person name="Lee S."/>
            <person name="Bess C."/>
            <person name="Blankenburg K."/>
            <person name="Forbes L."/>
            <person name="Fu Q."/>
            <person name="Gubbala S."/>
            <person name="Hirani K."/>
            <person name="Jayaseelan J.C."/>
            <person name="Lara F."/>
            <person name="Munidasa M."/>
            <person name="Palculict T."/>
            <person name="Patil S."/>
            <person name="Pu L.-L."/>
            <person name="Saada N."/>
            <person name="Tang L."/>
            <person name="Weissenberger G."/>
            <person name="Zhu Y."/>
            <person name="Hemphill L."/>
            <person name="Shang Y."/>
            <person name="Youmans B."/>
            <person name="Ayvaz T."/>
            <person name="Ross M."/>
            <person name="Santibanez J."/>
            <person name="Aqrawi P."/>
            <person name="Gross S."/>
            <person name="Joshi V."/>
            <person name="Fowler G."/>
            <person name="Nazareth L."/>
            <person name="Reid J."/>
            <person name="Worley K."/>
            <person name="Petrosino J."/>
            <person name="Highlander S."/>
            <person name="Gibbs R."/>
        </authorList>
    </citation>
    <scope>NUCLEOTIDE SEQUENCE [LARGE SCALE GENOMIC DNA]</scope>
    <source>
        <strain evidence="12">ATCC 33269</strain>
    </source>
</reference>
<dbReference type="InterPro" id="IPR036640">
    <property type="entry name" value="ABC1_TM_sf"/>
</dbReference>
<keyword evidence="13" id="KW-1185">Reference proteome</keyword>
<dbReference type="Pfam" id="PF00005">
    <property type="entry name" value="ABC_tran"/>
    <property type="match status" value="1"/>
</dbReference>
<dbReference type="InterPro" id="IPR003439">
    <property type="entry name" value="ABC_transporter-like_ATP-bd"/>
</dbReference>
<keyword evidence="8 9" id="KW-0472">Membrane</keyword>
<dbReference type="SMART" id="SM00382">
    <property type="entry name" value="AAA"/>
    <property type="match status" value="1"/>
</dbReference>
<dbReference type="GO" id="GO:0005886">
    <property type="term" value="C:plasma membrane"/>
    <property type="evidence" value="ECO:0007669"/>
    <property type="project" value="UniProtKB-SubCell"/>
</dbReference>
<keyword evidence="3" id="KW-1003">Cell membrane</keyword>
<sequence length="550" mass="60158">MNIIKTLQHKYALSERGARDMVKACISCTAADLVLIMPVGLLYFIVADLLHGGHISGGRSAWYAVLTAVCLLFIALTTYIQYNATFFATYVESGVRRITIAERLRRLPLSFFAKKDLADLTSTIMADCATLETASSHWIPEFIGAILSVIPVGIGLFFYDWRMAAAALWVFPVSLAVVLLSTTVRDRLGRRQMKAKMACADGIQECLETVRDLHANNAETMYLKGLDTKIKAVEHRAIVSELGMAVFVVSAQLILKLGIATVVLTGAMLLMQGQLNVLLFFMFLLVVSRLYDPLSAALINLAAIIGLSVQSERMNEILEHPVQGGTDRLTNRGYDIVFDHVGFAYDASEPVLTDVSFTARQGEVTALVGPSGGGKTTVSRLAARFWDVSSGRITVGGMDIATVDPETLLSLYSIVFQEVTLFNNTVMENIRIGRKDATDEEVLHAARMAHCDAFAERLPDGWNTLIGENGSELSGGERQRISLARAFLKDAPIILLDEATASLDVENETMIQESLSRLIEDKTVLVIAHRMRTVSGADKIVTLRGGKAYV</sequence>
<evidence type="ECO:0000259" key="10">
    <source>
        <dbReference type="PROSITE" id="PS50893"/>
    </source>
</evidence>
<dbReference type="Gene3D" id="3.40.50.300">
    <property type="entry name" value="P-loop containing nucleotide triphosphate hydrolases"/>
    <property type="match status" value="1"/>
</dbReference>
<dbReference type="Pfam" id="PF00664">
    <property type="entry name" value="ABC_membrane"/>
    <property type="match status" value="1"/>
</dbReference>
<dbReference type="SUPFAM" id="SSF52540">
    <property type="entry name" value="P-loop containing nucleoside triphosphate hydrolases"/>
    <property type="match status" value="1"/>
</dbReference>
<dbReference type="PANTHER" id="PTHR24221:SF397">
    <property type="entry name" value="ABC TRANSPORTER, ATP-BINDING TRANSMEMBRANE PROTEIN"/>
    <property type="match status" value="1"/>
</dbReference>
<dbReference type="Gene3D" id="1.20.1560.10">
    <property type="entry name" value="ABC transporter type 1, transmembrane domain"/>
    <property type="match status" value="1"/>
</dbReference>
<dbReference type="PROSITE" id="PS50893">
    <property type="entry name" value="ABC_TRANSPORTER_2"/>
    <property type="match status" value="1"/>
</dbReference>
<evidence type="ECO:0000313" key="13">
    <source>
        <dbReference type="Proteomes" id="UP000005580"/>
    </source>
</evidence>
<keyword evidence="12" id="KW-0378">Hydrolase</keyword>
<accession>E7RNU2</accession>
<evidence type="ECO:0000256" key="8">
    <source>
        <dbReference type="ARBA" id="ARBA00023136"/>
    </source>
</evidence>